<dbReference type="AlphaFoldDB" id="A0A6J4VJ86"/>
<dbReference type="SUPFAM" id="SSF55729">
    <property type="entry name" value="Acyl-CoA N-acyltransferases (Nat)"/>
    <property type="match status" value="1"/>
</dbReference>
<sequence length="301" mass="32485">MIYELPRDRLARAAPLFTAARFDAAFVDAVFEGRQEGRVFVDAPQAPTAALLCRTYEYYVAGLPRGSGAALLRRFIREAPPEAGVFERLYGYVPVGYGWRAWERGLLDDHGARLRPIARRSFALPPAITLIDWRARVPAGAAIRPIDRALAEQIDAEFRHGIAAFWGDYDRFLGGGFGACLTVDGALASVANAITVSAREANIAVATAAPFRRRGLATLVCAAFVDACRARGLTPTWDCDAANEASAATARALGFVEGERFSQLSPPPGETIVGEAGRWAHTLGAPPSNVVEWRRRDVASG</sequence>
<organism evidence="2">
    <name type="scientific">uncultured Thermomicrobiales bacterium</name>
    <dbReference type="NCBI Taxonomy" id="1645740"/>
    <lineage>
        <taxon>Bacteria</taxon>
        <taxon>Pseudomonadati</taxon>
        <taxon>Thermomicrobiota</taxon>
        <taxon>Thermomicrobia</taxon>
        <taxon>Thermomicrobiales</taxon>
        <taxon>environmental samples</taxon>
    </lineage>
</organism>
<gene>
    <name evidence="2" type="ORF">AVDCRST_MAG88-3343</name>
</gene>
<dbReference type="InterPro" id="IPR027365">
    <property type="entry name" value="GNAT_acetyltra_YdfB-like"/>
</dbReference>
<accession>A0A6J4VJ86</accession>
<dbReference type="GO" id="GO:0016747">
    <property type="term" value="F:acyltransferase activity, transferring groups other than amino-acyl groups"/>
    <property type="evidence" value="ECO:0007669"/>
    <property type="project" value="InterPro"/>
</dbReference>
<reference evidence="2" key="1">
    <citation type="submission" date="2020-02" db="EMBL/GenBank/DDBJ databases">
        <authorList>
            <person name="Meier V. D."/>
        </authorList>
    </citation>
    <scope>NUCLEOTIDE SEQUENCE</scope>
    <source>
        <strain evidence="2">AVDCRST_MAG88</strain>
    </source>
</reference>
<feature type="domain" description="N-acetyltransferase" evidence="1">
    <location>
        <begin position="141"/>
        <end position="284"/>
    </location>
</feature>
<dbReference type="PANTHER" id="PTHR31143:SF2">
    <property type="entry name" value="FR47-LIKE DOMAIN-CONTAINING PROTEIN-RELATED"/>
    <property type="match status" value="1"/>
</dbReference>
<evidence type="ECO:0000259" key="1">
    <source>
        <dbReference type="PROSITE" id="PS51186"/>
    </source>
</evidence>
<dbReference type="Pfam" id="PF12746">
    <property type="entry name" value="GNAT_acetyltran"/>
    <property type="match status" value="1"/>
</dbReference>
<dbReference type="PROSITE" id="PS51186">
    <property type="entry name" value="GNAT"/>
    <property type="match status" value="1"/>
</dbReference>
<name>A0A6J4VJ86_9BACT</name>
<dbReference type="Gene3D" id="3.40.630.30">
    <property type="match status" value="1"/>
</dbReference>
<dbReference type="InterPro" id="IPR000182">
    <property type="entry name" value="GNAT_dom"/>
</dbReference>
<dbReference type="PANTHER" id="PTHR31143">
    <property type="match status" value="1"/>
</dbReference>
<dbReference type="InterPro" id="IPR016181">
    <property type="entry name" value="Acyl_CoA_acyltransferase"/>
</dbReference>
<protein>
    <recommendedName>
        <fullName evidence="1">N-acetyltransferase domain-containing protein</fullName>
    </recommendedName>
</protein>
<dbReference type="EMBL" id="CADCWM010000803">
    <property type="protein sequence ID" value="CAA9581118.1"/>
    <property type="molecule type" value="Genomic_DNA"/>
</dbReference>
<proteinExistence type="predicted"/>
<evidence type="ECO:0000313" key="2">
    <source>
        <dbReference type="EMBL" id="CAA9581118.1"/>
    </source>
</evidence>